<dbReference type="Gene3D" id="3.40.630.10">
    <property type="entry name" value="Zn peptidases"/>
    <property type="match status" value="1"/>
</dbReference>
<dbReference type="Proteomes" id="UP000254799">
    <property type="component" value="Unassembled WGS sequence"/>
</dbReference>
<organism evidence="2 3">
    <name type="scientific">Klebsiella pneumoniae</name>
    <dbReference type="NCBI Taxonomy" id="573"/>
    <lineage>
        <taxon>Bacteria</taxon>
        <taxon>Pseudomonadati</taxon>
        <taxon>Pseudomonadota</taxon>
        <taxon>Gammaproteobacteria</taxon>
        <taxon>Enterobacterales</taxon>
        <taxon>Enterobacteriaceae</taxon>
        <taxon>Klebsiella/Raoultella group</taxon>
        <taxon>Klebsiella</taxon>
        <taxon>Klebsiella pneumoniae complex</taxon>
    </lineage>
</organism>
<name>A0A377WMU0_KLEPN</name>
<dbReference type="SUPFAM" id="SSF53187">
    <property type="entry name" value="Zn-dependent exopeptidases"/>
    <property type="match status" value="1"/>
</dbReference>
<dbReference type="EMBL" id="UGLC01000002">
    <property type="protein sequence ID" value="STT55287.1"/>
    <property type="molecule type" value="Genomic_DNA"/>
</dbReference>
<accession>A0A377WMU0</accession>
<sequence length="106" mass="11952">MIKQSRSDIPRRESGRHVWPVKEDDTQSNDIDFYKTAFREQSRRWGLSEIILSNTGDGEISLYQSVNQGADVPHVLIAAGFHGEEPAGCWGMLDFLREGSLNCLIT</sequence>
<evidence type="ECO:0000313" key="2">
    <source>
        <dbReference type="EMBL" id="STT55287.1"/>
    </source>
</evidence>
<feature type="region of interest" description="Disordered" evidence="1">
    <location>
        <begin position="1"/>
        <end position="22"/>
    </location>
</feature>
<protein>
    <recommendedName>
        <fullName evidence="4">Peptidase M14 carboxypeptidase A domain-containing protein</fullName>
    </recommendedName>
</protein>
<reference evidence="2 3" key="1">
    <citation type="submission" date="2018-06" db="EMBL/GenBank/DDBJ databases">
        <authorList>
            <consortium name="Pathogen Informatics"/>
            <person name="Doyle S."/>
        </authorList>
    </citation>
    <scope>NUCLEOTIDE SEQUENCE [LARGE SCALE GENOMIC DNA]</scope>
    <source>
        <strain evidence="2 3">NCTC8849</strain>
    </source>
</reference>
<evidence type="ECO:0000256" key="1">
    <source>
        <dbReference type="SAM" id="MobiDB-lite"/>
    </source>
</evidence>
<evidence type="ECO:0000313" key="3">
    <source>
        <dbReference type="Proteomes" id="UP000254799"/>
    </source>
</evidence>
<gene>
    <name evidence="2" type="ORF">NCTC8849_03896</name>
</gene>
<evidence type="ECO:0008006" key="4">
    <source>
        <dbReference type="Google" id="ProtNLM"/>
    </source>
</evidence>
<proteinExistence type="predicted"/>
<dbReference type="AlphaFoldDB" id="A0A377WMU0"/>